<dbReference type="InterPro" id="IPR036291">
    <property type="entry name" value="NAD(P)-bd_dom_sf"/>
</dbReference>
<dbReference type="PANTHER" id="PTHR47706:SF1">
    <property type="entry name" value="CIPA-LIKE, PUTATIVE (AFU_ORTHOLOGUE AFUA_1G12460)-RELATED"/>
    <property type="match status" value="1"/>
</dbReference>
<dbReference type="EMBL" id="WJXW01000010">
    <property type="protein sequence ID" value="KAF9732614.1"/>
    <property type="molecule type" value="Genomic_DNA"/>
</dbReference>
<name>A0A9P6GBY6_9PLEO</name>
<dbReference type="Gene3D" id="3.40.50.720">
    <property type="entry name" value="NAD(P)-binding Rossmann-like Domain"/>
    <property type="match status" value="1"/>
</dbReference>
<organism evidence="4 5">
    <name type="scientific">Paraphaeosphaeria minitans</name>
    <dbReference type="NCBI Taxonomy" id="565426"/>
    <lineage>
        <taxon>Eukaryota</taxon>
        <taxon>Fungi</taxon>
        <taxon>Dikarya</taxon>
        <taxon>Ascomycota</taxon>
        <taxon>Pezizomycotina</taxon>
        <taxon>Dothideomycetes</taxon>
        <taxon>Pleosporomycetidae</taxon>
        <taxon>Pleosporales</taxon>
        <taxon>Massarineae</taxon>
        <taxon>Didymosphaeriaceae</taxon>
        <taxon>Paraphaeosphaeria</taxon>
    </lineage>
</organism>
<evidence type="ECO:0000259" key="3">
    <source>
        <dbReference type="Pfam" id="PF05368"/>
    </source>
</evidence>
<reference evidence="4" key="1">
    <citation type="journal article" date="2020" name="Mol. Plant Microbe Interact.">
        <title>Genome Sequence of the Biocontrol Agent Coniothyrium minitans strain Conio (IMI 134523).</title>
        <authorList>
            <person name="Patel D."/>
            <person name="Shittu T.A."/>
            <person name="Baroncelli R."/>
            <person name="Muthumeenakshi S."/>
            <person name="Osborne T.H."/>
            <person name="Janganan T.K."/>
            <person name="Sreenivasaprasad S."/>
        </authorList>
    </citation>
    <scope>NUCLEOTIDE SEQUENCE</scope>
    <source>
        <strain evidence="4">Conio</strain>
    </source>
</reference>
<dbReference type="PANTHER" id="PTHR47706">
    <property type="entry name" value="NMRA-LIKE FAMILY PROTEIN"/>
    <property type="match status" value="1"/>
</dbReference>
<sequence>MSNVSSIRNVAWYGTGQLGSQILKYLASAQKFTITVLVRRDPTSYSNLPENITLKQIDLADHSSLVNALSGNDAMVVFTSMAPYNDMDGIQLKLINAAMEAGVKLFVPSEWGPDTAGGNGATSYRIGPDTLPPTPIIGMKRVVHNYLLARSGEGKINFATLHAGNMLLNAGAFATIDVRKRTAILPDGGRHPFSITSKETLGTALINLLSMYPKIKNTFLYICDGEATMNEVVLALQEASTSKEQWEISSYSIKEKKEEADANLKEGKMSLADFIGVLGVPFTGGLTVWKNPDNSRLGLEEPSSAKSREIVNKVARSLLV</sequence>
<keyword evidence="1" id="KW-0521">NADP</keyword>
<dbReference type="GO" id="GO:0016491">
    <property type="term" value="F:oxidoreductase activity"/>
    <property type="evidence" value="ECO:0007669"/>
    <property type="project" value="UniProtKB-KW"/>
</dbReference>
<dbReference type="InterPro" id="IPR051609">
    <property type="entry name" value="NmrA/Isoflavone_reductase-like"/>
</dbReference>
<evidence type="ECO:0000313" key="4">
    <source>
        <dbReference type="EMBL" id="KAF9732614.1"/>
    </source>
</evidence>
<comment type="caution">
    <text evidence="4">The sequence shown here is derived from an EMBL/GenBank/DDBJ whole genome shotgun (WGS) entry which is preliminary data.</text>
</comment>
<dbReference type="Proteomes" id="UP000756921">
    <property type="component" value="Unassembled WGS sequence"/>
</dbReference>
<feature type="domain" description="NmrA-like" evidence="3">
    <location>
        <begin position="14"/>
        <end position="235"/>
    </location>
</feature>
<dbReference type="AlphaFoldDB" id="A0A9P6GBY6"/>
<dbReference type="InterPro" id="IPR008030">
    <property type="entry name" value="NmrA-like"/>
</dbReference>
<dbReference type="Pfam" id="PF05368">
    <property type="entry name" value="NmrA"/>
    <property type="match status" value="1"/>
</dbReference>
<keyword evidence="5" id="KW-1185">Reference proteome</keyword>
<protein>
    <submittedName>
        <fullName evidence="4">Oxidoreductase</fullName>
    </submittedName>
</protein>
<dbReference type="SUPFAM" id="SSF51735">
    <property type="entry name" value="NAD(P)-binding Rossmann-fold domains"/>
    <property type="match status" value="1"/>
</dbReference>
<dbReference type="OrthoDB" id="419598at2759"/>
<evidence type="ECO:0000256" key="2">
    <source>
        <dbReference type="ARBA" id="ARBA00023002"/>
    </source>
</evidence>
<keyword evidence="2" id="KW-0560">Oxidoreductase</keyword>
<evidence type="ECO:0000313" key="5">
    <source>
        <dbReference type="Proteomes" id="UP000756921"/>
    </source>
</evidence>
<gene>
    <name evidence="4" type="ORF">PMIN01_09472</name>
</gene>
<proteinExistence type="predicted"/>
<evidence type="ECO:0000256" key="1">
    <source>
        <dbReference type="ARBA" id="ARBA00022857"/>
    </source>
</evidence>
<accession>A0A9P6GBY6</accession>